<keyword evidence="7" id="KW-0732">Signal</keyword>
<keyword evidence="2 5" id="KW-0853">WD repeat</keyword>
<keyword evidence="10" id="KW-1185">Reference proteome</keyword>
<dbReference type="PANTHER" id="PTHR19854:SF15">
    <property type="entry name" value="TRANSDUCIN BETA-LIKE PROTEIN 3"/>
    <property type="match status" value="1"/>
</dbReference>
<dbReference type="GO" id="GO:0032040">
    <property type="term" value="C:small-subunit processome"/>
    <property type="evidence" value="ECO:0007669"/>
    <property type="project" value="InterPro"/>
</dbReference>
<gene>
    <name evidence="9" type="ORF">ISN44_As11g016490</name>
</gene>
<dbReference type="FunFam" id="2.130.10.10:FF:002456">
    <property type="entry name" value="Transducin beta-like protein 3"/>
    <property type="match status" value="1"/>
</dbReference>
<feature type="repeat" description="WD" evidence="5">
    <location>
        <begin position="11"/>
        <end position="45"/>
    </location>
</feature>
<dbReference type="GO" id="GO:0034511">
    <property type="term" value="F:U3 snoRNA binding"/>
    <property type="evidence" value="ECO:0007669"/>
    <property type="project" value="TreeGrafter"/>
</dbReference>
<organism evidence="9 10">
    <name type="scientific">Arabidopsis suecica</name>
    <name type="common">Swedish thale-cress</name>
    <name type="synonym">Cardaminopsis suecica</name>
    <dbReference type="NCBI Taxonomy" id="45249"/>
    <lineage>
        <taxon>Eukaryota</taxon>
        <taxon>Viridiplantae</taxon>
        <taxon>Streptophyta</taxon>
        <taxon>Embryophyta</taxon>
        <taxon>Tracheophyta</taxon>
        <taxon>Spermatophyta</taxon>
        <taxon>Magnoliopsida</taxon>
        <taxon>eudicotyledons</taxon>
        <taxon>Gunneridae</taxon>
        <taxon>Pentapetalae</taxon>
        <taxon>rosids</taxon>
        <taxon>malvids</taxon>
        <taxon>Brassicales</taxon>
        <taxon>Brassicaceae</taxon>
        <taxon>Camelineae</taxon>
        <taxon>Arabidopsis</taxon>
    </lineage>
</organism>
<dbReference type="Pfam" id="PF00400">
    <property type="entry name" value="WD40"/>
    <property type="match status" value="9"/>
</dbReference>
<feature type="repeat" description="WD" evidence="5">
    <location>
        <begin position="101"/>
        <end position="142"/>
    </location>
</feature>
<dbReference type="PANTHER" id="PTHR19854">
    <property type="entry name" value="TRANSDUCIN BETA-LIKE 3"/>
    <property type="match status" value="1"/>
</dbReference>
<dbReference type="PROSITE" id="PS50294">
    <property type="entry name" value="WD_REPEATS_REGION"/>
    <property type="match status" value="9"/>
</dbReference>
<feature type="repeat" description="WD" evidence="5">
    <location>
        <begin position="492"/>
        <end position="533"/>
    </location>
</feature>
<feature type="repeat" description="WD" evidence="5">
    <location>
        <begin position="355"/>
        <end position="390"/>
    </location>
</feature>
<sequence length="791" mass="87652">MIIVVLVLFISKGHEGPVMGMACHASGGLLATAGADRKVLVWDVDGGFCTHYFKGHKGVVSSVLFHPDTNKNILLSGSDDATVRVWDLMAKNTEKKCLAILEKHFSAVTSIALSEDGWNLFSAGRDKVVNLWDLHDYSCKTTVATYEVLEAVTTVSSGTPFASFVASLDQKKSKKKESDSQATYFITVGERGVVRIWKSEGSICLYEQKSSDITVSSDDEESKRGFTAAAMLPSDHGLLCVTADQQFFFYSVVENVEESELVLSKRLVGYNEEIADMKFLGDEEQFLAVATNLEEVRVYDVATMSCSYVLAGHKEVILSLDTCVSSSGNVLIVTGSKDKTVRLWNATSKSCIGVGTGHNGDVLAVAFAKKSFSFFVSGSGDRTLKVWSLDGISEDSEEPINLKTRSVVAAHDKDINSVAVARNDSLVCTGSEDRTASIWRLPDLVHVVTLKGHKRRIFSVEFSTVDQCVMTASGDKTVKIWAISDGSCLKTFEGHTSSVLRASFITEGTQFVSCGADGLLKLWNVNTSECIATYDQHEDKVWALAVGKKTEMIATGGGDAVINLWHDSTASDKEDEFRKEEEAILRGQELENAVLDAEYTKAIRLAFELRRPHKVFELFAGLCRKRESDEQIVKALQGLEKEEFRLLFEYVREWNTKPKLCHIAQFVLYQTFNILPPTEIVQVKGIGELLEGLIPYSQRHFNRIDRFVRSSFLLDYTLGEMSVIDPETETEYPKDKKKKEKEVIAAVSAMEQDTEELNKETPSRKRKSQKSKDKSNKKRLIAEAQGSVIAV</sequence>
<evidence type="ECO:0000259" key="8">
    <source>
        <dbReference type="Pfam" id="PF08625"/>
    </source>
</evidence>
<evidence type="ECO:0000256" key="2">
    <source>
        <dbReference type="ARBA" id="ARBA00022574"/>
    </source>
</evidence>
<feature type="repeat" description="WD" evidence="5">
    <location>
        <begin position="53"/>
        <end position="96"/>
    </location>
</feature>
<dbReference type="Pfam" id="PF08625">
    <property type="entry name" value="Utp13"/>
    <property type="match status" value="1"/>
</dbReference>
<feature type="chain" id="PRO_5035752223" evidence="7">
    <location>
        <begin position="16"/>
        <end position="791"/>
    </location>
</feature>
<feature type="region of interest" description="Disordered" evidence="6">
    <location>
        <begin position="749"/>
        <end position="791"/>
    </location>
</feature>
<feature type="repeat" description="WD" evidence="5">
    <location>
        <begin position="534"/>
        <end position="565"/>
    </location>
</feature>
<dbReference type="InterPro" id="IPR019775">
    <property type="entry name" value="WD40_repeat_CS"/>
</dbReference>
<feature type="repeat" description="WD" evidence="5">
    <location>
        <begin position="408"/>
        <end position="441"/>
    </location>
</feature>
<proteinExistence type="predicted"/>
<dbReference type="GO" id="GO:0000480">
    <property type="term" value="P:endonucleolytic cleavage in 5'-ETS of tricistronic rRNA transcript (SSU-rRNA, 5.8S rRNA, LSU-rRNA)"/>
    <property type="evidence" value="ECO:0007669"/>
    <property type="project" value="TreeGrafter"/>
</dbReference>
<dbReference type="InterPro" id="IPR001680">
    <property type="entry name" value="WD40_rpt"/>
</dbReference>
<dbReference type="CDD" id="cd00200">
    <property type="entry name" value="WD40"/>
    <property type="match status" value="1"/>
</dbReference>
<feature type="repeat" description="WD" evidence="5">
    <location>
        <begin position="310"/>
        <end position="354"/>
    </location>
</feature>
<evidence type="ECO:0000313" key="10">
    <source>
        <dbReference type="Proteomes" id="UP000694251"/>
    </source>
</evidence>
<dbReference type="EMBL" id="JAEFBJ010000011">
    <property type="protein sequence ID" value="KAG7555523.1"/>
    <property type="molecule type" value="Genomic_DNA"/>
</dbReference>
<dbReference type="SMART" id="SM00320">
    <property type="entry name" value="WD40"/>
    <property type="match status" value="10"/>
</dbReference>
<feature type="compositionally biased region" description="Basic residues" evidence="6">
    <location>
        <begin position="764"/>
        <end position="779"/>
    </location>
</feature>
<evidence type="ECO:0000256" key="1">
    <source>
        <dbReference type="ARBA" id="ARBA00004604"/>
    </source>
</evidence>
<dbReference type="AlphaFoldDB" id="A0A8T1ZB78"/>
<evidence type="ECO:0000256" key="7">
    <source>
        <dbReference type="SAM" id="SignalP"/>
    </source>
</evidence>
<dbReference type="PROSITE" id="PS50082">
    <property type="entry name" value="WD_REPEATS_2"/>
    <property type="match status" value="9"/>
</dbReference>
<dbReference type="OrthoDB" id="5414888at2759"/>
<dbReference type="GO" id="GO:0030686">
    <property type="term" value="C:90S preribosome"/>
    <property type="evidence" value="ECO:0007669"/>
    <property type="project" value="TreeGrafter"/>
</dbReference>
<dbReference type="FunFam" id="2.130.10.10:FF:001129">
    <property type="entry name" value="Transducin beta-like protein 3"/>
    <property type="match status" value="1"/>
</dbReference>
<feature type="repeat" description="WD" evidence="5">
    <location>
        <begin position="450"/>
        <end position="491"/>
    </location>
</feature>
<comment type="subcellular location">
    <subcellularLocation>
        <location evidence="1">Nucleus</location>
        <location evidence="1">Nucleolus</location>
    </subcellularLocation>
</comment>
<dbReference type="Proteomes" id="UP000694251">
    <property type="component" value="Chromosome 11"/>
</dbReference>
<feature type="signal peptide" evidence="7">
    <location>
        <begin position="1"/>
        <end position="15"/>
    </location>
</feature>
<dbReference type="PROSITE" id="PS00678">
    <property type="entry name" value="WD_REPEATS_1"/>
    <property type="match status" value="3"/>
</dbReference>
<evidence type="ECO:0000313" key="9">
    <source>
        <dbReference type="EMBL" id="KAG7555523.1"/>
    </source>
</evidence>
<evidence type="ECO:0000256" key="3">
    <source>
        <dbReference type="ARBA" id="ARBA00022737"/>
    </source>
</evidence>
<name>A0A8T1ZB78_ARASU</name>
<evidence type="ECO:0000256" key="6">
    <source>
        <dbReference type="SAM" id="MobiDB-lite"/>
    </source>
</evidence>
<dbReference type="FunFam" id="2.130.10.10:FF:000794">
    <property type="entry name" value="Transducin family protein / WD-40 repeat family protein"/>
    <property type="match status" value="1"/>
</dbReference>
<protein>
    <submittedName>
        <fullName evidence="9">WD40 repeat</fullName>
    </submittedName>
</protein>
<dbReference type="InterPro" id="IPR013934">
    <property type="entry name" value="Utp13_C"/>
</dbReference>
<reference evidence="9 10" key="1">
    <citation type="submission" date="2020-12" db="EMBL/GenBank/DDBJ databases">
        <title>Concerted genomic and epigenomic changes stabilize Arabidopsis allopolyploids.</title>
        <authorList>
            <person name="Chen Z."/>
        </authorList>
    </citation>
    <scope>NUCLEOTIDE SEQUENCE [LARGE SCALE GENOMIC DNA]</scope>
    <source>
        <strain evidence="9">As9502</strain>
        <tissue evidence="9">Leaf</tissue>
    </source>
</reference>
<feature type="domain" description="U3 small nucleolar RNA-associated protein 13 C-terminal" evidence="8">
    <location>
        <begin position="588"/>
        <end position="721"/>
    </location>
</feature>
<accession>A0A8T1ZB78</accession>
<keyword evidence="3" id="KW-0677">Repeat</keyword>
<dbReference type="GO" id="GO:0000472">
    <property type="term" value="P:endonucleolytic cleavage to generate mature 5'-end of SSU-rRNA from (SSU-rRNA, 5.8S rRNA, LSU-rRNA)"/>
    <property type="evidence" value="ECO:0007669"/>
    <property type="project" value="TreeGrafter"/>
</dbReference>
<keyword evidence="4" id="KW-0539">Nucleus</keyword>
<evidence type="ECO:0000256" key="5">
    <source>
        <dbReference type="PROSITE-ProRule" id="PRU00221"/>
    </source>
</evidence>
<comment type="caution">
    <text evidence="9">The sequence shown here is derived from an EMBL/GenBank/DDBJ whole genome shotgun (WGS) entry which is preliminary data.</text>
</comment>
<evidence type="ECO:0000256" key="4">
    <source>
        <dbReference type="ARBA" id="ARBA00023242"/>
    </source>
</evidence>